<dbReference type="Pfam" id="PF05597">
    <property type="entry name" value="Phasin"/>
    <property type="match status" value="1"/>
</dbReference>
<dbReference type="PANTHER" id="PTHR38664:SF1">
    <property type="entry name" value="SLR0058 PROTEIN"/>
    <property type="match status" value="1"/>
</dbReference>
<comment type="caution">
    <text evidence="1">The sequence shown here is derived from an EMBL/GenBank/DDBJ whole genome shotgun (WGS) entry which is preliminary data.</text>
</comment>
<accession>A0A7C1JQL4</accession>
<reference evidence="1" key="1">
    <citation type="journal article" date="2020" name="mSystems">
        <title>Genome- and Community-Level Interaction Insights into Carbon Utilization and Element Cycling Functions of Hydrothermarchaeota in Hydrothermal Sediment.</title>
        <authorList>
            <person name="Zhou Z."/>
            <person name="Liu Y."/>
            <person name="Xu W."/>
            <person name="Pan J."/>
            <person name="Luo Z.H."/>
            <person name="Li M."/>
        </authorList>
    </citation>
    <scope>NUCLEOTIDE SEQUENCE [LARGE SCALE GENOMIC DNA]</scope>
    <source>
        <strain evidence="1">SpSt-289</strain>
    </source>
</reference>
<proteinExistence type="predicted"/>
<dbReference type="PANTHER" id="PTHR38664">
    <property type="entry name" value="SLR0058 PROTEIN"/>
    <property type="match status" value="1"/>
</dbReference>
<dbReference type="EMBL" id="DSMG01000006">
    <property type="protein sequence ID" value="HDX29987.1"/>
    <property type="molecule type" value="Genomic_DNA"/>
</dbReference>
<protein>
    <recommendedName>
        <fullName evidence="2">Poly(Hydroxyalkanoate) granule-associated protein</fullName>
    </recommendedName>
</protein>
<name>A0A7C1JQL4_9CHLR</name>
<dbReference type="AlphaFoldDB" id="A0A7C1JQL4"/>
<organism evidence="1">
    <name type="scientific">Caldilinea aerophila</name>
    <dbReference type="NCBI Taxonomy" id="133453"/>
    <lineage>
        <taxon>Bacteria</taxon>
        <taxon>Bacillati</taxon>
        <taxon>Chloroflexota</taxon>
        <taxon>Caldilineae</taxon>
        <taxon>Caldilineales</taxon>
        <taxon>Caldilineaceae</taxon>
        <taxon>Caldilinea</taxon>
    </lineage>
</organism>
<evidence type="ECO:0008006" key="2">
    <source>
        <dbReference type="Google" id="ProtNLM"/>
    </source>
</evidence>
<evidence type="ECO:0000313" key="1">
    <source>
        <dbReference type="EMBL" id="HDX29987.1"/>
    </source>
</evidence>
<dbReference type="InterPro" id="IPR008769">
    <property type="entry name" value="PhaF_PhaI"/>
</dbReference>
<sequence length="178" mass="20223">MFLHKTRHLSACAALECRTSTSQRSRKAMAEKEKRGIGEQARETIIDVRNELIVQSANLYLLVRRVLLSSLGAVALTMDEANEILTKLVERGEVVEADLQRMIDELRAQRARREETGTASTHHEPIPKATSALEERVETILTRLNVPNKNDIEELSRKISQLNDKVTALNQQRQNEKK</sequence>
<gene>
    <name evidence="1" type="ORF">ENQ20_00670</name>
</gene>